<dbReference type="AlphaFoldDB" id="A0A7T8GL82"/>
<dbReference type="SUPFAM" id="SSF53474">
    <property type="entry name" value="alpha/beta-Hydrolases"/>
    <property type="match status" value="1"/>
</dbReference>
<organism evidence="1 2">
    <name type="scientific">Caligus rogercresseyi</name>
    <name type="common">Sea louse</name>
    <dbReference type="NCBI Taxonomy" id="217165"/>
    <lineage>
        <taxon>Eukaryota</taxon>
        <taxon>Metazoa</taxon>
        <taxon>Ecdysozoa</taxon>
        <taxon>Arthropoda</taxon>
        <taxon>Crustacea</taxon>
        <taxon>Multicrustacea</taxon>
        <taxon>Hexanauplia</taxon>
        <taxon>Copepoda</taxon>
        <taxon>Siphonostomatoida</taxon>
        <taxon>Caligidae</taxon>
        <taxon>Caligus</taxon>
    </lineage>
</organism>
<gene>
    <name evidence="1" type="ORF">FKW44_025336</name>
</gene>
<dbReference type="EMBL" id="CP045910">
    <property type="protein sequence ID" value="QQP31660.1"/>
    <property type="molecule type" value="Genomic_DNA"/>
</dbReference>
<feature type="non-terminal residue" evidence="1">
    <location>
        <position position="1"/>
    </location>
</feature>
<protein>
    <submittedName>
        <fullName evidence="1">Uncharacterized protein</fullName>
    </submittedName>
</protein>
<feature type="non-terminal residue" evidence="1">
    <location>
        <position position="52"/>
    </location>
</feature>
<dbReference type="Proteomes" id="UP000595437">
    <property type="component" value="Chromosome 21"/>
</dbReference>
<dbReference type="PANTHER" id="PTHR11610">
    <property type="entry name" value="LIPASE"/>
    <property type="match status" value="1"/>
</dbReference>
<evidence type="ECO:0000313" key="1">
    <source>
        <dbReference type="EMBL" id="QQP31660.1"/>
    </source>
</evidence>
<sequence>DAVFVDIIHSAGKWVGNDDVSGHADFFINGGRAPQPLCVNKESVDLSCSHFI</sequence>
<dbReference type="GO" id="GO:0016042">
    <property type="term" value="P:lipid catabolic process"/>
    <property type="evidence" value="ECO:0007669"/>
    <property type="project" value="TreeGrafter"/>
</dbReference>
<dbReference type="InterPro" id="IPR029058">
    <property type="entry name" value="AB_hydrolase_fold"/>
</dbReference>
<dbReference type="Gene3D" id="3.40.50.1820">
    <property type="entry name" value="alpha/beta hydrolase"/>
    <property type="match status" value="1"/>
</dbReference>
<dbReference type="PANTHER" id="PTHR11610:SF173">
    <property type="entry name" value="LIPASE DOMAIN-CONTAINING PROTEIN-RELATED"/>
    <property type="match status" value="1"/>
</dbReference>
<accession>A0A7T8GL82</accession>
<dbReference type="InterPro" id="IPR000734">
    <property type="entry name" value="TAG_lipase"/>
</dbReference>
<dbReference type="OrthoDB" id="199913at2759"/>
<reference evidence="2" key="1">
    <citation type="submission" date="2021-01" db="EMBL/GenBank/DDBJ databases">
        <title>Caligus Genome Assembly.</title>
        <authorList>
            <person name="Gallardo-Escarate C."/>
        </authorList>
    </citation>
    <scope>NUCLEOTIDE SEQUENCE [LARGE SCALE GENOMIC DNA]</scope>
</reference>
<evidence type="ECO:0000313" key="2">
    <source>
        <dbReference type="Proteomes" id="UP000595437"/>
    </source>
</evidence>
<proteinExistence type="predicted"/>
<dbReference type="GO" id="GO:0005615">
    <property type="term" value="C:extracellular space"/>
    <property type="evidence" value="ECO:0007669"/>
    <property type="project" value="TreeGrafter"/>
</dbReference>
<keyword evidence="2" id="KW-1185">Reference proteome</keyword>
<dbReference type="GO" id="GO:0016298">
    <property type="term" value="F:lipase activity"/>
    <property type="evidence" value="ECO:0007669"/>
    <property type="project" value="InterPro"/>
</dbReference>
<name>A0A7T8GL82_CALRO</name>